<feature type="non-terminal residue" evidence="3">
    <location>
        <position position="169"/>
    </location>
</feature>
<feature type="domain" description="Peptidase C14 caspase" evidence="2">
    <location>
        <begin position="5"/>
        <end position="103"/>
    </location>
</feature>
<dbReference type="PANTHER" id="PTHR48104:SF30">
    <property type="entry name" value="METACASPASE-1"/>
    <property type="match status" value="1"/>
</dbReference>
<dbReference type="InterPro" id="IPR011600">
    <property type="entry name" value="Pept_C14_caspase"/>
</dbReference>
<gene>
    <name evidence="3" type="ORF">EV420DRAFT_1222058</name>
</gene>
<comment type="caution">
    <text evidence="3">The sequence shown here is derived from an EMBL/GenBank/DDBJ whole genome shotgun (WGS) entry which is preliminary data.</text>
</comment>
<organism evidence="3 4">
    <name type="scientific">Armillaria tabescens</name>
    <name type="common">Ringless honey mushroom</name>
    <name type="synonym">Agaricus tabescens</name>
    <dbReference type="NCBI Taxonomy" id="1929756"/>
    <lineage>
        <taxon>Eukaryota</taxon>
        <taxon>Fungi</taxon>
        <taxon>Dikarya</taxon>
        <taxon>Basidiomycota</taxon>
        <taxon>Agaricomycotina</taxon>
        <taxon>Agaricomycetes</taxon>
        <taxon>Agaricomycetidae</taxon>
        <taxon>Agaricales</taxon>
        <taxon>Marasmiineae</taxon>
        <taxon>Physalacriaceae</taxon>
        <taxon>Desarmillaria</taxon>
    </lineage>
</organism>
<evidence type="ECO:0000313" key="4">
    <source>
        <dbReference type="Proteomes" id="UP001175211"/>
    </source>
</evidence>
<keyword evidence="4" id="KW-1185">Reference proteome</keyword>
<accession>A0AA39NAZ1</accession>
<proteinExistence type="inferred from homology"/>
<dbReference type="Proteomes" id="UP001175211">
    <property type="component" value="Unassembled WGS sequence"/>
</dbReference>
<evidence type="ECO:0000256" key="1">
    <source>
        <dbReference type="ARBA" id="ARBA00009005"/>
    </source>
</evidence>
<protein>
    <recommendedName>
        <fullName evidence="2">Peptidase C14 caspase domain-containing protein</fullName>
    </recommendedName>
</protein>
<dbReference type="PANTHER" id="PTHR48104">
    <property type="entry name" value="METACASPASE-4"/>
    <property type="match status" value="1"/>
</dbReference>
<dbReference type="GO" id="GO:0004197">
    <property type="term" value="F:cysteine-type endopeptidase activity"/>
    <property type="evidence" value="ECO:0007669"/>
    <property type="project" value="InterPro"/>
</dbReference>
<sequence>ASRFWAVIIGIDQYAYGALRGCVSDAQLFERYLSGDLCVPRERIQLLLGSTEHDSLDDPVYPSRAHIINMLLSFIKNPYIEKGDNIIIYYAGHGSSYECSEYQDVDNPEYEEEISFASTGYIEALCPIDRDTCDADGNPVPDISDRELNTILTLISRAKGHHITVILDC</sequence>
<feature type="non-terminal residue" evidence="3">
    <location>
        <position position="1"/>
    </location>
</feature>
<name>A0AA39NAZ1_ARMTA</name>
<dbReference type="InterPro" id="IPR050452">
    <property type="entry name" value="Metacaspase"/>
</dbReference>
<reference evidence="3" key="1">
    <citation type="submission" date="2023-06" db="EMBL/GenBank/DDBJ databases">
        <authorList>
            <consortium name="Lawrence Berkeley National Laboratory"/>
            <person name="Ahrendt S."/>
            <person name="Sahu N."/>
            <person name="Indic B."/>
            <person name="Wong-Bajracharya J."/>
            <person name="Merenyi Z."/>
            <person name="Ke H.-M."/>
            <person name="Monk M."/>
            <person name="Kocsube S."/>
            <person name="Drula E."/>
            <person name="Lipzen A."/>
            <person name="Balint B."/>
            <person name="Henrissat B."/>
            <person name="Andreopoulos B."/>
            <person name="Martin F.M."/>
            <person name="Harder C.B."/>
            <person name="Rigling D."/>
            <person name="Ford K.L."/>
            <person name="Foster G.D."/>
            <person name="Pangilinan J."/>
            <person name="Papanicolaou A."/>
            <person name="Barry K."/>
            <person name="LaButti K."/>
            <person name="Viragh M."/>
            <person name="Koriabine M."/>
            <person name="Yan M."/>
            <person name="Riley R."/>
            <person name="Champramary S."/>
            <person name="Plett K.L."/>
            <person name="Tsai I.J."/>
            <person name="Slot J."/>
            <person name="Sipos G."/>
            <person name="Plett J."/>
            <person name="Nagy L.G."/>
            <person name="Grigoriev I.V."/>
        </authorList>
    </citation>
    <scope>NUCLEOTIDE SEQUENCE</scope>
    <source>
        <strain evidence="3">CCBAS 213</strain>
    </source>
</reference>
<dbReference type="GO" id="GO:0006508">
    <property type="term" value="P:proteolysis"/>
    <property type="evidence" value="ECO:0007669"/>
    <property type="project" value="InterPro"/>
</dbReference>
<dbReference type="GeneID" id="85350016"/>
<dbReference type="EMBL" id="JAUEPS010000009">
    <property type="protein sequence ID" value="KAK0462290.1"/>
    <property type="molecule type" value="Genomic_DNA"/>
</dbReference>
<dbReference type="Pfam" id="PF00656">
    <property type="entry name" value="Peptidase_C14"/>
    <property type="match status" value="1"/>
</dbReference>
<dbReference type="GO" id="GO:0005737">
    <property type="term" value="C:cytoplasm"/>
    <property type="evidence" value="ECO:0007669"/>
    <property type="project" value="TreeGrafter"/>
</dbReference>
<comment type="similarity">
    <text evidence="1">Belongs to the peptidase C14B family.</text>
</comment>
<dbReference type="AlphaFoldDB" id="A0AA39NAZ1"/>
<dbReference type="Gene3D" id="3.40.50.1460">
    <property type="match status" value="1"/>
</dbReference>
<dbReference type="RefSeq" id="XP_060333902.1">
    <property type="nucleotide sequence ID" value="XM_060466468.1"/>
</dbReference>
<evidence type="ECO:0000259" key="2">
    <source>
        <dbReference type="Pfam" id="PF00656"/>
    </source>
</evidence>
<evidence type="ECO:0000313" key="3">
    <source>
        <dbReference type="EMBL" id="KAK0462290.1"/>
    </source>
</evidence>